<accession>A0A512NLA1</accession>
<sequence>MILRNSQTGFKTGKGDLRKDPGNDHFRLNGRNHHLFLGSLALRALEPEMTDCLPQDRHPVRWIGDKGRPLIRVDYRGRPNQPWLFPALRIS</sequence>
<reference evidence="2 3" key="1">
    <citation type="submission" date="2019-07" db="EMBL/GenBank/DDBJ databases">
        <title>Whole genome shotgun sequence of Reyranella soli NBRC 108950.</title>
        <authorList>
            <person name="Hosoyama A."/>
            <person name="Uohara A."/>
            <person name="Ohji S."/>
            <person name="Ichikawa N."/>
        </authorList>
    </citation>
    <scope>NUCLEOTIDE SEQUENCE [LARGE SCALE GENOMIC DNA]</scope>
    <source>
        <strain evidence="2 3">NBRC 108950</strain>
    </source>
</reference>
<feature type="compositionally biased region" description="Basic and acidic residues" evidence="1">
    <location>
        <begin position="13"/>
        <end position="24"/>
    </location>
</feature>
<evidence type="ECO:0000313" key="2">
    <source>
        <dbReference type="EMBL" id="GEP59724.1"/>
    </source>
</evidence>
<comment type="caution">
    <text evidence="2">The sequence shown here is derived from an EMBL/GenBank/DDBJ whole genome shotgun (WGS) entry which is preliminary data.</text>
</comment>
<keyword evidence="3" id="KW-1185">Reference proteome</keyword>
<evidence type="ECO:0000256" key="1">
    <source>
        <dbReference type="SAM" id="MobiDB-lite"/>
    </source>
</evidence>
<name>A0A512NLA1_9HYPH</name>
<proteinExistence type="predicted"/>
<dbReference type="AlphaFoldDB" id="A0A512NLA1"/>
<feature type="compositionally biased region" description="Polar residues" evidence="1">
    <location>
        <begin position="1"/>
        <end position="10"/>
    </location>
</feature>
<dbReference type="EMBL" id="BKAJ01000138">
    <property type="protein sequence ID" value="GEP59724.1"/>
    <property type="molecule type" value="Genomic_DNA"/>
</dbReference>
<organism evidence="2 3">
    <name type="scientific">Reyranella soli</name>
    <dbReference type="NCBI Taxonomy" id="1230389"/>
    <lineage>
        <taxon>Bacteria</taxon>
        <taxon>Pseudomonadati</taxon>
        <taxon>Pseudomonadota</taxon>
        <taxon>Alphaproteobacteria</taxon>
        <taxon>Hyphomicrobiales</taxon>
        <taxon>Reyranellaceae</taxon>
        <taxon>Reyranella</taxon>
    </lineage>
</organism>
<feature type="region of interest" description="Disordered" evidence="1">
    <location>
        <begin position="1"/>
        <end position="24"/>
    </location>
</feature>
<dbReference type="Proteomes" id="UP000321058">
    <property type="component" value="Unassembled WGS sequence"/>
</dbReference>
<gene>
    <name evidence="2" type="ORF">RSO01_68900</name>
</gene>
<protein>
    <submittedName>
        <fullName evidence="2">Uncharacterized protein</fullName>
    </submittedName>
</protein>
<evidence type="ECO:0000313" key="3">
    <source>
        <dbReference type="Proteomes" id="UP000321058"/>
    </source>
</evidence>